<protein>
    <submittedName>
        <fullName evidence="2">Uncharacterized protein</fullName>
    </submittedName>
</protein>
<dbReference type="Proteomes" id="UP000314294">
    <property type="component" value="Unassembled WGS sequence"/>
</dbReference>
<organism evidence="2 3">
    <name type="scientific">Liparis tanakae</name>
    <name type="common">Tanaka's snailfish</name>
    <dbReference type="NCBI Taxonomy" id="230148"/>
    <lineage>
        <taxon>Eukaryota</taxon>
        <taxon>Metazoa</taxon>
        <taxon>Chordata</taxon>
        <taxon>Craniata</taxon>
        <taxon>Vertebrata</taxon>
        <taxon>Euteleostomi</taxon>
        <taxon>Actinopterygii</taxon>
        <taxon>Neopterygii</taxon>
        <taxon>Teleostei</taxon>
        <taxon>Neoteleostei</taxon>
        <taxon>Acanthomorphata</taxon>
        <taxon>Eupercaria</taxon>
        <taxon>Perciformes</taxon>
        <taxon>Cottioidei</taxon>
        <taxon>Cottales</taxon>
        <taxon>Liparidae</taxon>
        <taxon>Liparis</taxon>
    </lineage>
</organism>
<sequence length="293" mass="30716">MAAGTSQQRILTELQHQSAKQKERHKTANQLQAAGGGASDPPAGGSTEDIIMAPPIALRVQPPQSVLQVSVQAPPPASHNASVARDRPRTIPNILSRSRTPSSSFKNLGAAEVLSLVLAALPRKPVLTASPVPPAGITTVTLNLPSLTHQQIHLNSLPRPTITVEGPLDESLTSILNEIVFLNQQTVTSPENPEDALVGGATEQGHAHKPWLLELDSDSDDLTDSTRPQLIGNAHVLAPPPLLQMKVGGVKAAEPPSSAVAADGEEGGRRQGGVAWRPMPRLVPLGLRGNPTS</sequence>
<keyword evidence="3" id="KW-1185">Reference proteome</keyword>
<feature type="region of interest" description="Disordered" evidence="1">
    <location>
        <begin position="254"/>
        <end position="276"/>
    </location>
</feature>
<accession>A0A4Z2EHC3</accession>
<comment type="caution">
    <text evidence="2">The sequence shown here is derived from an EMBL/GenBank/DDBJ whole genome shotgun (WGS) entry which is preliminary data.</text>
</comment>
<gene>
    <name evidence="2" type="ORF">EYF80_061697</name>
</gene>
<feature type="region of interest" description="Disordered" evidence="1">
    <location>
        <begin position="1"/>
        <end position="51"/>
    </location>
</feature>
<evidence type="ECO:0000313" key="2">
    <source>
        <dbReference type="EMBL" id="TNN28155.1"/>
    </source>
</evidence>
<dbReference type="OrthoDB" id="8964853at2759"/>
<evidence type="ECO:0000256" key="1">
    <source>
        <dbReference type="SAM" id="MobiDB-lite"/>
    </source>
</evidence>
<evidence type="ECO:0000313" key="3">
    <source>
        <dbReference type="Proteomes" id="UP000314294"/>
    </source>
</evidence>
<feature type="compositionally biased region" description="Polar residues" evidence="1">
    <location>
        <begin position="1"/>
        <end position="18"/>
    </location>
</feature>
<proteinExistence type="predicted"/>
<name>A0A4Z2EHC3_9TELE</name>
<dbReference type="EMBL" id="SRLO01007230">
    <property type="protein sequence ID" value="TNN28155.1"/>
    <property type="molecule type" value="Genomic_DNA"/>
</dbReference>
<reference evidence="2 3" key="1">
    <citation type="submission" date="2019-03" db="EMBL/GenBank/DDBJ databases">
        <title>First draft genome of Liparis tanakae, snailfish: a comprehensive survey of snailfish specific genes.</title>
        <authorList>
            <person name="Kim W."/>
            <person name="Song I."/>
            <person name="Jeong J.-H."/>
            <person name="Kim D."/>
            <person name="Kim S."/>
            <person name="Ryu S."/>
            <person name="Song J.Y."/>
            <person name="Lee S.K."/>
        </authorList>
    </citation>
    <scope>NUCLEOTIDE SEQUENCE [LARGE SCALE GENOMIC DNA]</scope>
    <source>
        <tissue evidence="2">Muscle</tissue>
    </source>
</reference>
<dbReference type="AlphaFoldDB" id="A0A4Z2EHC3"/>